<keyword evidence="3" id="KW-1185">Reference proteome</keyword>
<proteinExistence type="predicted"/>
<organism evidence="2 3">
    <name type="scientific">Aspergillus taichungensis</name>
    <dbReference type="NCBI Taxonomy" id="482145"/>
    <lineage>
        <taxon>Eukaryota</taxon>
        <taxon>Fungi</taxon>
        <taxon>Dikarya</taxon>
        <taxon>Ascomycota</taxon>
        <taxon>Pezizomycotina</taxon>
        <taxon>Eurotiomycetes</taxon>
        <taxon>Eurotiomycetidae</taxon>
        <taxon>Eurotiales</taxon>
        <taxon>Aspergillaceae</taxon>
        <taxon>Aspergillus</taxon>
        <taxon>Aspergillus subgen. Circumdati</taxon>
    </lineage>
</organism>
<gene>
    <name evidence="2" type="ORF">BDW42DRAFT_27159</name>
</gene>
<dbReference type="Proteomes" id="UP000235023">
    <property type="component" value="Unassembled WGS sequence"/>
</dbReference>
<feature type="region of interest" description="Disordered" evidence="1">
    <location>
        <begin position="80"/>
        <end position="141"/>
    </location>
</feature>
<accession>A0A2J5HGJ7</accession>
<feature type="compositionally biased region" description="Polar residues" evidence="1">
    <location>
        <begin position="127"/>
        <end position="141"/>
    </location>
</feature>
<dbReference type="EMBL" id="KZ559628">
    <property type="protein sequence ID" value="PLN76092.1"/>
    <property type="molecule type" value="Genomic_DNA"/>
</dbReference>
<protein>
    <submittedName>
        <fullName evidence="2">Uncharacterized protein</fullName>
    </submittedName>
</protein>
<evidence type="ECO:0000313" key="2">
    <source>
        <dbReference type="EMBL" id="PLN76092.1"/>
    </source>
</evidence>
<sequence>MSIRQKVRRVFSRSFSGASKHKDTSIKIEYYRRHEVPPSKFKGPFDREHQKSLAAWSFGEAQAGRPRSLDLSLSPCATVPDHLRHDNDDEEVAPDQVQPIAPEDRLPDSDSMPIVYPRDYTSERQAHGSSSSTAVDPDSYSSSMKTLLDVNLLPEDSAAPFHKESVRHTSPVYRPISPPPMAKGTYMPFSPDDLSRALNAVQICT</sequence>
<reference evidence="3" key="1">
    <citation type="submission" date="2017-12" db="EMBL/GenBank/DDBJ databases">
        <authorList>
            <consortium name="DOE Joint Genome Institute"/>
            <person name="Mondo S.J."/>
            <person name="Kjaerbolling I."/>
            <person name="Vesth T.C."/>
            <person name="Frisvad J.C."/>
            <person name="Nybo J.L."/>
            <person name="Theobald S."/>
            <person name="Kuo A."/>
            <person name="Bowyer P."/>
            <person name="Matsuda Y."/>
            <person name="Lyhne E.K."/>
            <person name="Kogle M.E."/>
            <person name="Clum A."/>
            <person name="Lipzen A."/>
            <person name="Salamov A."/>
            <person name="Ngan C.Y."/>
            <person name="Daum C."/>
            <person name="Chiniquy J."/>
            <person name="Barry K."/>
            <person name="LaButti K."/>
            <person name="Haridas S."/>
            <person name="Simmons B.A."/>
            <person name="Magnuson J.K."/>
            <person name="Mortensen U.H."/>
            <person name="Larsen T.O."/>
            <person name="Grigoriev I.V."/>
            <person name="Baker S.E."/>
            <person name="Andersen M.R."/>
            <person name="Nordberg H.P."/>
            <person name="Cantor M.N."/>
            <person name="Hua S.X."/>
        </authorList>
    </citation>
    <scope>NUCLEOTIDE SEQUENCE [LARGE SCALE GENOMIC DNA]</scope>
    <source>
        <strain evidence="3">IBT 19404</strain>
    </source>
</reference>
<evidence type="ECO:0000313" key="3">
    <source>
        <dbReference type="Proteomes" id="UP000235023"/>
    </source>
</evidence>
<name>A0A2J5HGJ7_9EURO</name>
<dbReference type="OrthoDB" id="5408144at2759"/>
<evidence type="ECO:0000256" key="1">
    <source>
        <dbReference type="SAM" id="MobiDB-lite"/>
    </source>
</evidence>
<dbReference type="AlphaFoldDB" id="A0A2J5HGJ7"/>